<keyword evidence="1" id="KW-1133">Transmembrane helix</keyword>
<evidence type="ECO:0000313" key="3">
    <source>
        <dbReference type="Proteomes" id="UP000774130"/>
    </source>
</evidence>
<evidence type="ECO:0000256" key="1">
    <source>
        <dbReference type="SAM" id="Phobius"/>
    </source>
</evidence>
<dbReference type="EMBL" id="JAHUZB010000010">
    <property type="protein sequence ID" value="MBV7392341.1"/>
    <property type="molecule type" value="Genomic_DNA"/>
</dbReference>
<keyword evidence="1" id="KW-0472">Membrane</keyword>
<evidence type="ECO:0000313" key="2">
    <source>
        <dbReference type="EMBL" id="MBV7392341.1"/>
    </source>
</evidence>
<dbReference type="Proteomes" id="UP000774130">
    <property type="component" value="Unassembled WGS sequence"/>
</dbReference>
<gene>
    <name evidence="2" type="ORF">KUA55_16785</name>
</gene>
<dbReference type="RefSeq" id="WP_218327552.1">
    <property type="nucleotide sequence ID" value="NZ_JAHUZB010000010.1"/>
</dbReference>
<organism evidence="2 3">
    <name type="scientific">Enterococcus alishanensis</name>
    <dbReference type="NCBI Taxonomy" id="1303817"/>
    <lineage>
        <taxon>Bacteria</taxon>
        <taxon>Bacillati</taxon>
        <taxon>Bacillota</taxon>
        <taxon>Bacilli</taxon>
        <taxon>Lactobacillales</taxon>
        <taxon>Enterococcaceae</taxon>
        <taxon>Enterococcus</taxon>
    </lineage>
</organism>
<comment type="caution">
    <text evidence="2">The sequence shown here is derived from an EMBL/GenBank/DDBJ whole genome shotgun (WGS) entry which is preliminary data.</text>
</comment>
<keyword evidence="1" id="KW-0812">Transmembrane</keyword>
<protein>
    <recommendedName>
        <fullName evidence="4">DUF3021 domain-containing protein</fullName>
    </recommendedName>
</protein>
<accession>A0ABS6THA4</accession>
<feature type="transmembrane region" description="Helical" evidence="1">
    <location>
        <begin position="70"/>
        <end position="89"/>
    </location>
</feature>
<reference evidence="2 3" key="1">
    <citation type="submission" date="2021-06" db="EMBL/GenBank/DDBJ databases">
        <title>Enterococcus alishanensis sp. nov., a novel lactic acid bacterium isolated from fresh coffee beans.</title>
        <authorList>
            <person name="Chen Y.-S."/>
        </authorList>
    </citation>
    <scope>NUCLEOTIDE SEQUENCE [LARGE SCALE GENOMIC DNA]</scope>
    <source>
        <strain evidence="2 3">ALS3</strain>
    </source>
</reference>
<feature type="transmembrane region" description="Helical" evidence="1">
    <location>
        <begin position="95"/>
        <end position="118"/>
    </location>
</feature>
<feature type="transmembrane region" description="Helical" evidence="1">
    <location>
        <begin position="38"/>
        <end position="58"/>
    </location>
</feature>
<name>A0ABS6THA4_9ENTE</name>
<evidence type="ECO:0008006" key="4">
    <source>
        <dbReference type="Google" id="ProtNLM"/>
    </source>
</evidence>
<sequence length="135" mass="15735">MKNLKNQFMQAAFLTTVWLLIIINLGFGNPQVQFSYFWHIIVIAIIIGGVFGVIYPYLWNFGTWSAPVNIVITTLINFAAGYLAVYLFSVEMFQIILPFWGLFLLINLVLHVIGFYFYRKFQNKKIVEELNQLTK</sequence>
<proteinExistence type="predicted"/>
<keyword evidence="3" id="KW-1185">Reference proteome</keyword>